<evidence type="ECO:0000256" key="1">
    <source>
        <dbReference type="ARBA" id="ARBA00006484"/>
    </source>
</evidence>
<dbReference type="PRINTS" id="PR00080">
    <property type="entry name" value="SDRFAMILY"/>
</dbReference>
<evidence type="ECO:0000259" key="4">
    <source>
        <dbReference type="SMART" id="SM00822"/>
    </source>
</evidence>
<dbReference type="Pfam" id="PF00106">
    <property type="entry name" value="adh_short"/>
    <property type="match status" value="1"/>
</dbReference>
<dbReference type="RefSeq" id="WP_006040588.1">
    <property type="nucleotide sequence ID" value="NZ_AEDD01000015.1"/>
</dbReference>
<evidence type="ECO:0000313" key="5">
    <source>
        <dbReference type="EMBL" id="EFM08596.1"/>
    </source>
</evidence>
<protein>
    <submittedName>
        <fullName evidence="5">Short-chain dehydrogenase/reductase SDR</fullName>
    </submittedName>
</protein>
<dbReference type="PANTHER" id="PTHR44196">
    <property type="entry name" value="DEHYDROGENASE/REDUCTASE SDR FAMILY MEMBER 7B"/>
    <property type="match status" value="1"/>
</dbReference>
<sequence>MKLAGHTILITGGASGIGLALTEAFAQRGNRVIVVGRDERKLNQLTERLPDTAAIVCDLGVEQQVDELVARLAADFPELNVLINNAGIQHIDDWTTDSAACLSPRIAREIAVNLTTPAQLTAKLLPLLSRHEEAAVVNVSSGLGLVPKQSAPIYCATKAAIHSFSIALRYQLEPTSVRVFEIIPPVVDTEMTRGRGRGKITPEALAASFMRSWQRNRYEVPIGKVKLLKALNRLVPALAANILRKG</sequence>
<dbReference type="GO" id="GO:0016491">
    <property type="term" value="F:oxidoreductase activity"/>
    <property type="evidence" value="ECO:0007669"/>
    <property type="project" value="UniProtKB-KW"/>
</dbReference>
<dbReference type="PROSITE" id="PS00061">
    <property type="entry name" value="ADH_SHORT"/>
    <property type="match status" value="1"/>
</dbReference>
<keyword evidence="2" id="KW-0560">Oxidoreductase</keyword>
<accession>E0IG16</accession>
<dbReference type="InterPro" id="IPR002347">
    <property type="entry name" value="SDR_fam"/>
</dbReference>
<dbReference type="Proteomes" id="UP000005387">
    <property type="component" value="Unassembled WGS sequence"/>
</dbReference>
<dbReference type="GO" id="GO:0016020">
    <property type="term" value="C:membrane"/>
    <property type="evidence" value="ECO:0007669"/>
    <property type="project" value="TreeGrafter"/>
</dbReference>
<dbReference type="InterPro" id="IPR057326">
    <property type="entry name" value="KR_dom"/>
</dbReference>
<dbReference type="OrthoDB" id="9810734at2"/>
<dbReference type="Gene3D" id="3.40.50.720">
    <property type="entry name" value="NAD(P)-binding Rossmann-like Domain"/>
    <property type="match status" value="1"/>
</dbReference>
<dbReference type="InterPro" id="IPR036291">
    <property type="entry name" value="NAD(P)-bd_dom_sf"/>
</dbReference>
<dbReference type="EMBL" id="AEDD01000015">
    <property type="protein sequence ID" value="EFM08596.1"/>
    <property type="molecule type" value="Genomic_DNA"/>
</dbReference>
<evidence type="ECO:0000256" key="2">
    <source>
        <dbReference type="ARBA" id="ARBA00023002"/>
    </source>
</evidence>
<dbReference type="PANTHER" id="PTHR44196:SF1">
    <property type="entry name" value="DEHYDROGENASE_REDUCTASE SDR FAMILY MEMBER 7B"/>
    <property type="match status" value="1"/>
</dbReference>
<name>E0IG16_9BACL</name>
<evidence type="ECO:0000313" key="6">
    <source>
        <dbReference type="Proteomes" id="UP000005387"/>
    </source>
</evidence>
<gene>
    <name evidence="5" type="ORF">PaecuDRAFT_4607</name>
</gene>
<evidence type="ECO:0000256" key="3">
    <source>
        <dbReference type="RuleBase" id="RU000363"/>
    </source>
</evidence>
<dbReference type="eggNOG" id="COG3967">
    <property type="taxonomic scope" value="Bacteria"/>
</dbReference>
<dbReference type="STRING" id="717606.PaecuDRAFT_4607"/>
<dbReference type="PRINTS" id="PR00081">
    <property type="entry name" value="GDHRDH"/>
</dbReference>
<comment type="similarity">
    <text evidence="1 3">Belongs to the short-chain dehydrogenases/reductases (SDR) family.</text>
</comment>
<dbReference type="SUPFAM" id="SSF51735">
    <property type="entry name" value="NAD(P)-binding Rossmann-fold domains"/>
    <property type="match status" value="1"/>
</dbReference>
<feature type="domain" description="Ketoreductase" evidence="4">
    <location>
        <begin position="6"/>
        <end position="189"/>
    </location>
</feature>
<keyword evidence="6" id="KW-1185">Reference proteome</keyword>
<proteinExistence type="inferred from homology"/>
<reference evidence="5 6" key="1">
    <citation type="submission" date="2010-07" db="EMBL/GenBank/DDBJ databases">
        <title>The draft genome of Paenibacillus curdlanolyticus YK9.</title>
        <authorList>
            <consortium name="US DOE Joint Genome Institute (JGI-PGF)"/>
            <person name="Lucas S."/>
            <person name="Copeland A."/>
            <person name="Lapidus A."/>
            <person name="Cheng J.-F."/>
            <person name="Bruce D."/>
            <person name="Goodwin L."/>
            <person name="Pitluck S."/>
            <person name="Land M.L."/>
            <person name="Hauser L."/>
            <person name="Chang Y.-J."/>
            <person name="Jeffries C."/>
            <person name="Anderson I.J."/>
            <person name="Johnson E."/>
            <person name="Loganathan U."/>
            <person name="Mulhopadhyay B."/>
            <person name="Kyrpides N."/>
            <person name="Woyke T.J."/>
        </authorList>
    </citation>
    <scope>NUCLEOTIDE SEQUENCE [LARGE SCALE GENOMIC DNA]</scope>
    <source>
        <strain evidence="5 6">YK9</strain>
    </source>
</reference>
<dbReference type="AlphaFoldDB" id="E0IG16"/>
<dbReference type="SMART" id="SM00822">
    <property type="entry name" value="PKS_KR"/>
    <property type="match status" value="1"/>
</dbReference>
<organism evidence="5 6">
    <name type="scientific">Paenibacillus curdlanolyticus YK9</name>
    <dbReference type="NCBI Taxonomy" id="717606"/>
    <lineage>
        <taxon>Bacteria</taxon>
        <taxon>Bacillati</taxon>
        <taxon>Bacillota</taxon>
        <taxon>Bacilli</taxon>
        <taxon>Bacillales</taxon>
        <taxon>Paenibacillaceae</taxon>
        <taxon>Paenibacillus</taxon>
    </lineage>
</organism>
<dbReference type="InterPro" id="IPR020904">
    <property type="entry name" value="Sc_DH/Rdtase_CS"/>
</dbReference>